<reference evidence="1 2" key="1">
    <citation type="submission" date="2016-11" db="EMBL/GenBank/DDBJ databases">
        <title>Comparative genomics of Acidibacillus ferroxidans species.</title>
        <authorList>
            <person name="Oliveira G."/>
            <person name="Nunes G."/>
            <person name="Oliveira R."/>
            <person name="Araujo F."/>
            <person name="Salim A."/>
            <person name="Scholte L."/>
            <person name="Morais D."/>
            <person name="Nancucheo I."/>
            <person name="Johnson D.B."/>
            <person name="Grail B."/>
            <person name="Bittencourt J."/>
            <person name="Valadares R."/>
        </authorList>
    </citation>
    <scope>NUCLEOTIDE SEQUENCE [LARGE SCALE GENOMIC DNA]</scope>
    <source>
        <strain evidence="1 2">Y002</strain>
    </source>
</reference>
<dbReference type="SUPFAM" id="SSF52540">
    <property type="entry name" value="P-loop containing nucleoside triphosphate hydrolases"/>
    <property type="match status" value="1"/>
</dbReference>
<proteinExistence type="predicted"/>
<dbReference type="PANTHER" id="PTHR30121">
    <property type="entry name" value="UNCHARACTERIZED PROTEIN YJGR-RELATED"/>
    <property type="match status" value="1"/>
</dbReference>
<organism evidence="1 2">
    <name type="scientific">Sulfoacidibacillus thermotolerans</name>
    <name type="common">Acidibacillus sulfuroxidans</name>
    <dbReference type="NCBI Taxonomy" id="1765684"/>
    <lineage>
        <taxon>Bacteria</taxon>
        <taxon>Bacillati</taxon>
        <taxon>Bacillota</taxon>
        <taxon>Bacilli</taxon>
        <taxon>Bacillales</taxon>
        <taxon>Alicyclobacillaceae</taxon>
        <taxon>Sulfoacidibacillus</taxon>
    </lineage>
</organism>
<dbReference type="InterPro" id="IPR051162">
    <property type="entry name" value="T4SS_component"/>
</dbReference>
<accession>A0A2U3D5V3</accession>
<keyword evidence="2" id="KW-1185">Reference proteome</keyword>
<dbReference type="Gene3D" id="3.40.50.300">
    <property type="entry name" value="P-loop containing nucleotide triphosphate hydrolases"/>
    <property type="match status" value="2"/>
</dbReference>
<dbReference type="Pfam" id="PF12846">
    <property type="entry name" value="AAA_10"/>
    <property type="match status" value="1"/>
</dbReference>
<dbReference type="EMBL" id="MPDK01000032">
    <property type="protein sequence ID" value="PWI56647.1"/>
    <property type="molecule type" value="Genomic_DNA"/>
</dbReference>
<gene>
    <name evidence="1" type="ORF">BM613_12735</name>
</gene>
<name>A0A2U3D5V3_SULT2</name>
<evidence type="ECO:0000313" key="2">
    <source>
        <dbReference type="Proteomes" id="UP000245380"/>
    </source>
</evidence>
<comment type="caution">
    <text evidence="1">The sequence shown here is derived from an EMBL/GenBank/DDBJ whole genome shotgun (WGS) entry which is preliminary data.</text>
</comment>
<protein>
    <submittedName>
        <fullName evidence="1">Uncharacterized protein</fullName>
    </submittedName>
</protein>
<dbReference type="PANTHER" id="PTHR30121:SF6">
    <property type="entry name" value="SLR6007 PROTEIN"/>
    <property type="match status" value="1"/>
</dbReference>
<dbReference type="Proteomes" id="UP000245380">
    <property type="component" value="Unassembled WGS sequence"/>
</dbReference>
<dbReference type="InterPro" id="IPR027417">
    <property type="entry name" value="P-loop_NTPase"/>
</dbReference>
<evidence type="ECO:0000313" key="1">
    <source>
        <dbReference type="EMBL" id="PWI56647.1"/>
    </source>
</evidence>
<dbReference type="AlphaFoldDB" id="A0A2U3D5V3"/>
<sequence>MYVENGILIDDRTRGYAVFVVESENEWLGNARVQNQKIAALARGMREVIGEWYVYSLAIGISKEEWLRCFPTFSHSFWEQHIKEAQREVKGVLFERKIYLVVPISPRIRIQLTENGRAFFNELRTTMINAAKRVFNAQSLHLRLMEQFEEERRKWWLRFRSIANVRIATNEEVERWLRHGMYRGLEAPESRFPKVLPKTVSSTGIIHPLHRLGVWTQDGAMKEGLFSLKIIHADHRESHQTFYSVLRVPNNIDEDNAIGFDWLHEVDALPFPVDVATHIRVEDPLEARKNLRKKKLSSEEKWKEYVEGGETPPLELEVDMEHADELEQKLRMRNPLVHAKTIIGIGAKSDEELQMRRKEIIRALTLTELVQAPGDQRRFWQAFYPYGQTAQTAYEIPMDAGVFAAGLPFTALEFGDHKGFYLGKTVNGRAVFFDPRRPAQELNMQPSVLIAGGLGSGKTNTAQYIAAVLASWGAKIYIQDPKGHDYDRFHKVGIRTRYIRLRAGGDQVNPFRLGVEGAERDLLDLILNDDETESDRKDIRASLIGRALVEMKKTEQRDMYRFGDALDGLREKESRLEYRQQLDMLLDRVENLYHSPLGHVLFAPDTGETPQDYDATIVDTSGLTIPPSGKVKTLNEKISIALFFAVTAMGMGYFTNLPQQTLKVMILDEAWKLRKFSQGVDLVDNLLRQSRSLNIVPIMLMQNATDFKEWGESIDGLFAWRFILRMNSQTETAAALQLVGLEQEDSHEWSRIFSDFQAGEGLVVDALGRTQRMRVHVKPSVALKWFDTTPKSEK</sequence>